<gene>
    <name evidence="1" type="ORF">KOM_12_120</name>
</gene>
<proteinExistence type="predicted"/>
<protein>
    <submittedName>
        <fullName evidence="1">Uncharacterized protein</fullName>
    </submittedName>
</protein>
<evidence type="ECO:0000313" key="1">
    <source>
        <dbReference type="EMBL" id="QYA18390.1"/>
    </source>
</evidence>
<sequence length="100" mass="11292">MDTFKRVKGSASVAKLLAENGFKWKYDVNVTDTVARKGIQSVKIQPTSKTITVIYNPKHSVLSKTVAKYTSIQVPADTKKYMIWVNVKSSSHIQDYRKAK</sequence>
<accession>A0A8F8KSP5</accession>
<name>A0A8F8KSP5_9VIRU</name>
<dbReference type="EMBL" id="MZ420154">
    <property type="protein sequence ID" value="QYA18390.1"/>
    <property type="molecule type" value="Genomic_DNA"/>
</dbReference>
<organism evidence="1">
    <name type="scientific">Clandestinovirus</name>
    <dbReference type="NCBI Taxonomy" id="2831644"/>
    <lineage>
        <taxon>Viruses</taxon>
    </lineage>
</organism>
<reference evidence="1" key="1">
    <citation type="submission" date="2021-06" db="EMBL/GenBank/DDBJ databases">
        <authorList>
            <person name="Rolland C."/>
        </authorList>
    </citation>
    <scope>NUCLEOTIDE SEQUENCE</scope>
    <source>
        <strain evidence="1">347.936635</strain>
    </source>
</reference>